<sequence length="906" mass="103870">MDTIPKEEEEEEDEEDEEKEDKDEEDEEGKGRAHTEGCAKGTDWAIVENIKLRNQIQSLKGKYEKMNKNLSIRCQLLQNRKKSVPNDNFYIKLDEILRRKRKGKKYKNNYSQTDITFLNPFFSKWDCYFEDDYLVNKISSDGEVEILKKKKIEKRANEIMYHYNYPNDECTHFMNKCGAGKNDSSLTHTSTRRKPIIFPFCNKKLAYPRDRQNVNILRVPHHVTHKDNLTYSIYTDHDLIFIRQTTENLVPNKARLDHSNHLPHSDHSNLKDGETNSYYHEHGGKKCVTKNMNPVSNHQKMGFNENDDGYAYTKNSARHKGGKKNTCKKGSVDTHADKLAVLPLPPRLREEKTDNAISQFMKAKQIRSASRNRLGDTIEECPINAKNSTQRDARSLKKKKLSRVEPVEEFGEKRDNINEETGEREKIPEKKENDENDENDESEENKYSNYSTKNMKISSAEENKKDIVLTELSDTNNSKIVLSKDRENTVKRTYFNKTKSEKWEDVCNENDFLNTPKGTCSSFFLNSKIEEEERGGEGRGGEGRGGGLFINKVNQQKSKKDKTNRFTLEQMDKGNTKRDRYIDVLLKNVDEQKNEQNFSSPSSSSAAAEAATGGGYDKVDPPLVLSPMMIPIQCDNMDRTTSHSEFIQKRGNNPCFKTLVDKKEYISSCGVKKKEVFQTLEKGVTKRSSLPSSPTRNILCNSELITSPSSRIITEGSEEAITKFRKKQPHLGEDHTNQISDLDGTTIPNCLYSNNLYTQNNYYCTKKIKNKKNKNNKTITPGDYLSKIKIEMASQVKLHQQNSCPHMGIRSTGKGAVIEKSRDIASSRSSHSNSHGRRITEVSVGNGVNTCPHKYRPKRGLISDGEDLGILERCNDNVSFDNVEKCTNEIKKISLEHKKRAFLFYM</sequence>
<feature type="region of interest" description="Disordered" evidence="1">
    <location>
        <begin position="592"/>
        <end position="613"/>
    </location>
</feature>
<feature type="compositionally biased region" description="Low complexity" evidence="1">
    <location>
        <begin position="599"/>
        <end position="611"/>
    </location>
</feature>
<feature type="compositionally biased region" description="Acidic residues" evidence="1">
    <location>
        <begin position="434"/>
        <end position="443"/>
    </location>
</feature>
<feature type="region of interest" description="Disordered" evidence="1">
    <location>
        <begin position="385"/>
        <end position="457"/>
    </location>
</feature>
<name>A0A1Y1JCH9_PLAGO</name>
<organism evidence="2 3">
    <name type="scientific">Plasmodium gonderi</name>
    <dbReference type="NCBI Taxonomy" id="77519"/>
    <lineage>
        <taxon>Eukaryota</taxon>
        <taxon>Sar</taxon>
        <taxon>Alveolata</taxon>
        <taxon>Apicomplexa</taxon>
        <taxon>Aconoidasida</taxon>
        <taxon>Haemosporida</taxon>
        <taxon>Plasmodiidae</taxon>
        <taxon>Plasmodium</taxon>
        <taxon>Plasmodium (Plasmodium)</taxon>
    </lineage>
</organism>
<proteinExistence type="predicted"/>
<evidence type="ECO:0000313" key="2">
    <source>
        <dbReference type="EMBL" id="GAW79940.1"/>
    </source>
</evidence>
<keyword evidence="3" id="KW-1185">Reference proteome</keyword>
<evidence type="ECO:0000256" key="1">
    <source>
        <dbReference type="SAM" id="MobiDB-lite"/>
    </source>
</evidence>
<feature type="region of interest" description="Disordered" evidence="1">
    <location>
        <begin position="531"/>
        <end position="573"/>
    </location>
</feature>
<reference evidence="3" key="1">
    <citation type="submission" date="2017-04" db="EMBL/GenBank/DDBJ databases">
        <title>Plasmodium gonderi genome.</title>
        <authorList>
            <person name="Arisue N."/>
            <person name="Honma H."/>
            <person name="Kawai S."/>
            <person name="Tougan T."/>
            <person name="Tanabe K."/>
            <person name="Horii T."/>
        </authorList>
    </citation>
    <scope>NUCLEOTIDE SEQUENCE [LARGE SCALE GENOMIC DNA]</scope>
    <source>
        <strain evidence="3">ATCC 30045</strain>
    </source>
</reference>
<dbReference type="OrthoDB" id="387699at2759"/>
<comment type="caution">
    <text evidence="2">The sequence shown here is derived from an EMBL/GenBank/DDBJ whole genome shotgun (WGS) entry which is preliminary data.</text>
</comment>
<dbReference type="GeneID" id="39746652"/>
<dbReference type="Proteomes" id="UP000195521">
    <property type="component" value="Unassembled WGS sequence"/>
</dbReference>
<feature type="region of interest" description="Disordered" evidence="1">
    <location>
        <begin position="256"/>
        <end position="277"/>
    </location>
</feature>
<evidence type="ECO:0000313" key="3">
    <source>
        <dbReference type="Proteomes" id="UP000195521"/>
    </source>
</evidence>
<feature type="compositionally biased region" description="Basic and acidic residues" evidence="1">
    <location>
        <begin position="402"/>
        <end position="433"/>
    </location>
</feature>
<gene>
    <name evidence="2" type="ORF">PGO_060840</name>
</gene>
<accession>A0A1Y1JCH9</accession>
<feature type="compositionally biased region" description="Basic and acidic residues" evidence="1">
    <location>
        <begin position="531"/>
        <end position="542"/>
    </location>
</feature>
<dbReference type="RefSeq" id="XP_028542529.1">
    <property type="nucleotide sequence ID" value="XM_028686728.1"/>
</dbReference>
<feature type="compositionally biased region" description="Acidic residues" evidence="1">
    <location>
        <begin position="7"/>
        <end position="28"/>
    </location>
</feature>
<feature type="region of interest" description="Disordered" evidence="1">
    <location>
        <begin position="1"/>
        <end position="36"/>
    </location>
</feature>
<protein>
    <submittedName>
        <fullName evidence="2">Uncharacterized protein</fullName>
    </submittedName>
</protein>
<dbReference type="AlphaFoldDB" id="A0A1Y1JCH9"/>
<dbReference type="EMBL" id="BDQF01000007">
    <property type="protein sequence ID" value="GAW79940.1"/>
    <property type="molecule type" value="Genomic_DNA"/>
</dbReference>